<dbReference type="AlphaFoldDB" id="A0A844QGU2"/>
<dbReference type="RefSeq" id="WP_156711995.1">
    <property type="nucleotide sequence ID" value="NZ_WPHG01000002.1"/>
</dbReference>
<sequence>MKPHCLLTALLLAVTSTAAHAQWRLQERQAVAAAQDTNSTLAALTIGCGDPFQIELHATDGGPVLPRAGGTADYFYRPGKIIASVDDHDWPLVAAASDVAVVLFSEGTVAENHLAPLDRRLIEALRDGHRLVLYFDITAANAADGSPFETFAAFSLDGAQDTLAVALDGCP</sequence>
<organism evidence="2 3">
    <name type="scientific">Nitratireductor arenosus</name>
    <dbReference type="NCBI Taxonomy" id="2682096"/>
    <lineage>
        <taxon>Bacteria</taxon>
        <taxon>Pseudomonadati</taxon>
        <taxon>Pseudomonadota</taxon>
        <taxon>Alphaproteobacteria</taxon>
        <taxon>Hyphomicrobiales</taxon>
        <taxon>Phyllobacteriaceae</taxon>
        <taxon>Nitratireductor</taxon>
    </lineage>
</organism>
<dbReference type="EMBL" id="WPHG01000002">
    <property type="protein sequence ID" value="MVA96989.1"/>
    <property type="molecule type" value="Genomic_DNA"/>
</dbReference>
<protein>
    <submittedName>
        <fullName evidence="2">Uncharacterized protein</fullName>
    </submittedName>
</protein>
<accession>A0A844QGU2</accession>
<feature type="chain" id="PRO_5032954238" evidence="1">
    <location>
        <begin position="22"/>
        <end position="171"/>
    </location>
</feature>
<feature type="signal peptide" evidence="1">
    <location>
        <begin position="1"/>
        <end position="21"/>
    </location>
</feature>
<keyword evidence="1" id="KW-0732">Signal</keyword>
<dbReference type="Proteomes" id="UP000463224">
    <property type="component" value="Unassembled WGS sequence"/>
</dbReference>
<keyword evidence="3" id="KW-1185">Reference proteome</keyword>
<gene>
    <name evidence="2" type="ORF">GN330_06980</name>
</gene>
<proteinExistence type="predicted"/>
<evidence type="ECO:0000313" key="3">
    <source>
        <dbReference type="Proteomes" id="UP000463224"/>
    </source>
</evidence>
<comment type="caution">
    <text evidence="2">The sequence shown here is derived from an EMBL/GenBank/DDBJ whole genome shotgun (WGS) entry which is preliminary data.</text>
</comment>
<reference evidence="2 3" key="1">
    <citation type="submission" date="2019-12" db="EMBL/GenBank/DDBJ databases">
        <title>Nitratireductor arenosus sp. nov., Isolated from sea sand, Jeju island, South Korea.</title>
        <authorList>
            <person name="Kim W."/>
        </authorList>
    </citation>
    <scope>NUCLEOTIDE SEQUENCE [LARGE SCALE GENOMIC DNA]</scope>
    <source>
        <strain evidence="2 3">CAU 1489</strain>
    </source>
</reference>
<evidence type="ECO:0000256" key="1">
    <source>
        <dbReference type="SAM" id="SignalP"/>
    </source>
</evidence>
<evidence type="ECO:0000313" key="2">
    <source>
        <dbReference type="EMBL" id="MVA96989.1"/>
    </source>
</evidence>
<name>A0A844QGU2_9HYPH</name>